<dbReference type="SUPFAM" id="SSF57701">
    <property type="entry name" value="Zn2/Cys6 DNA-binding domain"/>
    <property type="match status" value="1"/>
</dbReference>
<dbReference type="AlphaFoldDB" id="A0A6A6E5G9"/>
<dbReference type="PROSITE" id="PS00463">
    <property type="entry name" value="ZN2_CY6_FUNGAL_1"/>
    <property type="match status" value="1"/>
</dbReference>
<dbReference type="GO" id="GO:0008270">
    <property type="term" value="F:zinc ion binding"/>
    <property type="evidence" value="ECO:0007669"/>
    <property type="project" value="InterPro"/>
</dbReference>
<dbReference type="EMBL" id="ML994631">
    <property type="protein sequence ID" value="KAF2186002.1"/>
    <property type="molecule type" value="Genomic_DNA"/>
</dbReference>
<evidence type="ECO:0000256" key="1">
    <source>
        <dbReference type="ARBA" id="ARBA00023242"/>
    </source>
</evidence>
<dbReference type="InterPro" id="IPR052783">
    <property type="entry name" value="Metabolic/Drug-Res_Regulator"/>
</dbReference>
<accession>A0A6A6E5G9</accession>
<name>A0A6A6E5G9_9PEZI</name>
<reference evidence="4" key="1">
    <citation type="journal article" date="2020" name="Stud. Mycol.">
        <title>101 Dothideomycetes genomes: a test case for predicting lifestyles and emergence of pathogens.</title>
        <authorList>
            <person name="Haridas S."/>
            <person name="Albert R."/>
            <person name="Binder M."/>
            <person name="Bloem J."/>
            <person name="Labutti K."/>
            <person name="Salamov A."/>
            <person name="Andreopoulos B."/>
            <person name="Baker S."/>
            <person name="Barry K."/>
            <person name="Bills G."/>
            <person name="Bluhm B."/>
            <person name="Cannon C."/>
            <person name="Castanera R."/>
            <person name="Culley D."/>
            <person name="Daum C."/>
            <person name="Ezra D."/>
            <person name="Gonzalez J."/>
            <person name="Henrissat B."/>
            <person name="Kuo A."/>
            <person name="Liang C."/>
            <person name="Lipzen A."/>
            <person name="Lutzoni F."/>
            <person name="Magnuson J."/>
            <person name="Mondo S."/>
            <person name="Nolan M."/>
            <person name="Ohm R."/>
            <person name="Pangilinan J."/>
            <person name="Park H.-J."/>
            <person name="Ramirez L."/>
            <person name="Alfaro M."/>
            <person name="Sun H."/>
            <person name="Tritt A."/>
            <person name="Yoshinaga Y."/>
            <person name="Zwiers L.-H."/>
            <person name="Turgeon B."/>
            <person name="Goodwin S."/>
            <person name="Spatafora J."/>
            <person name="Crous P."/>
            <person name="Grigoriev I."/>
        </authorList>
    </citation>
    <scope>NUCLEOTIDE SEQUENCE</scope>
    <source>
        <strain evidence="4">CBS 207.26</strain>
    </source>
</reference>
<keyword evidence="5" id="KW-1185">Reference proteome</keyword>
<evidence type="ECO:0000313" key="4">
    <source>
        <dbReference type="EMBL" id="KAF2186002.1"/>
    </source>
</evidence>
<organism evidence="4 5">
    <name type="scientific">Zopfia rhizophila CBS 207.26</name>
    <dbReference type="NCBI Taxonomy" id="1314779"/>
    <lineage>
        <taxon>Eukaryota</taxon>
        <taxon>Fungi</taxon>
        <taxon>Dikarya</taxon>
        <taxon>Ascomycota</taxon>
        <taxon>Pezizomycotina</taxon>
        <taxon>Dothideomycetes</taxon>
        <taxon>Dothideomycetes incertae sedis</taxon>
        <taxon>Zopfiaceae</taxon>
        <taxon>Zopfia</taxon>
    </lineage>
</organism>
<feature type="region of interest" description="Disordered" evidence="2">
    <location>
        <begin position="179"/>
        <end position="301"/>
    </location>
</feature>
<keyword evidence="1" id="KW-0539">Nucleus</keyword>
<dbReference type="Proteomes" id="UP000800200">
    <property type="component" value="Unassembled WGS sequence"/>
</dbReference>
<feature type="compositionally biased region" description="Polar residues" evidence="2">
    <location>
        <begin position="186"/>
        <end position="219"/>
    </location>
</feature>
<dbReference type="GO" id="GO:0000981">
    <property type="term" value="F:DNA-binding transcription factor activity, RNA polymerase II-specific"/>
    <property type="evidence" value="ECO:0007669"/>
    <property type="project" value="InterPro"/>
</dbReference>
<protein>
    <recommendedName>
        <fullName evidence="3">Zn(2)-C6 fungal-type domain-containing protein</fullName>
    </recommendedName>
</protein>
<gene>
    <name evidence="4" type="ORF">K469DRAFT_707188</name>
</gene>
<feature type="compositionally biased region" description="Polar residues" evidence="2">
    <location>
        <begin position="286"/>
        <end position="300"/>
    </location>
</feature>
<evidence type="ECO:0000259" key="3">
    <source>
        <dbReference type="PROSITE" id="PS50048"/>
    </source>
</evidence>
<proteinExistence type="predicted"/>
<dbReference type="PROSITE" id="PS50048">
    <property type="entry name" value="ZN2_CY6_FUNGAL_2"/>
    <property type="match status" value="1"/>
</dbReference>
<dbReference type="SMART" id="SM00066">
    <property type="entry name" value="GAL4"/>
    <property type="match status" value="1"/>
</dbReference>
<dbReference type="CDD" id="cd00067">
    <property type="entry name" value="GAL4"/>
    <property type="match status" value="1"/>
</dbReference>
<dbReference type="Gene3D" id="4.10.240.10">
    <property type="entry name" value="Zn(2)-C6 fungal-type DNA-binding domain"/>
    <property type="match status" value="1"/>
</dbReference>
<dbReference type="Pfam" id="PF00172">
    <property type="entry name" value="Zn_clus"/>
    <property type="match status" value="1"/>
</dbReference>
<dbReference type="GO" id="GO:0045944">
    <property type="term" value="P:positive regulation of transcription by RNA polymerase II"/>
    <property type="evidence" value="ECO:0007669"/>
    <property type="project" value="TreeGrafter"/>
</dbReference>
<dbReference type="InterPro" id="IPR036864">
    <property type="entry name" value="Zn2-C6_fun-type_DNA-bd_sf"/>
</dbReference>
<feature type="compositionally biased region" description="Polar residues" evidence="2">
    <location>
        <begin position="254"/>
        <end position="276"/>
    </location>
</feature>
<dbReference type="PANTHER" id="PTHR47655">
    <property type="entry name" value="QUINIC ACID UTILIZATION ACTIVATOR"/>
    <property type="match status" value="1"/>
</dbReference>
<dbReference type="InterPro" id="IPR001138">
    <property type="entry name" value="Zn2Cys6_DnaBD"/>
</dbReference>
<dbReference type="OrthoDB" id="3862662at2759"/>
<sequence>MSSNSHTPPRNAWRSLSYPLHIRAEYIPVMEQPELHPIACESCRNKKSKCDRELPVCSQCNASGSTCRYPQIHKRGIPSGYISFIEQRLLETELVVFELLTAIYQSHTPIDQFRSHESARQAVADFSGKQSKSAKVEEWKYFPLASDEQRQRWWQNRQEIIQHGVLSSATITPHSIIPQQPERGRINSSFDESAGTLNFDSRGSDHVNGSGQTQLQSSDPVLRETNPWQPLDSRENFTSIPQVEGSIDLLEPTNAPQRFSPYQTETGEVPSLPSNAHTHEEGATGPTINPRQPHEQTNPCLSLPWRKYF</sequence>
<evidence type="ECO:0000256" key="2">
    <source>
        <dbReference type="SAM" id="MobiDB-lite"/>
    </source>
</evidence>
<dbReference type="PANTHER" id="PTHR47655:SF2">
    <property type="entry name" value="QUINIC ACID UTILIZATION ACTIVATOR"/>
    <property type="match status" value="1"/>
</dbReference>
<evidence type="ECO:0000313" key="5">
    <source>
        <dbReference type="Proteomes" id="UP000800200"/>
    </source>
</evidence>
<feature type="domain" description="Zn(2)-C6 fungal-type" evidence="3">
    <location>
        <begin position="39"/>
        <end position="69"/>
    </location>
</feature>